<evidence type="ECO:0000256" key="6">
    <source>
        <dbReference type="ARBA" id="ARBA00022435"/>
    </source>
</evidence>
<evidence type="ECO:0000313" key="23">
    <source>
        <dbReference type="EMBL" id="RUT65317.1"/>
    </source>
</evidence>
<feature type="site" description="Critical for catalysis" evidence="19">
    <location>
        <position position="231"/>
    </location>
</feature>
<comment type="cofactor">
    <cofactor evidence="1">
        <name>Mn(2+)</name>
        <dbReference type="ChEBI" id="CHEBI:29035"/>
    </cofactor>
</comment>
<feature type="binding site" evidence="16">
    <location>
        <position position="120"/>
    </location>
    <ligand>
        <name>D-threo-isocitrate</name>
        <dbReference type="ChEBI" id="CHEBI:15562"/>
    </ligand>
</feature>
<comment type="similarity">
    <text evidence="2">Belongs to the isocitrate and isopropylmalate dehydrogenases family.</text>
</comment>
<dbReference type="Pfam" id="PF00180">
    <property type="entry name" value="Iso_dh"/>
    <property type="match status" value="1"/>
</dbReference>
<evidence type="ECO:0000256" key="17">
    <source>
        <dbReference type="PIRSR" id="PIRSR604439-2"/>
    </source>
</evidence>
<feature type="binding site" evidence="17">
    <location>
        <position position="392"/>
    </location>
    <ligand>
        <name>NADP(+)</name>
        <dbReference type="ChEBI" id="CHEBI:58349"/>
    </ligand>
</feature>
<protein>
    <recommendedName>
        <fullName evidence="5 21">Isocitrate dehydrogenase [NADP]</fullName>
        <ecNumber evidence="4 21">1.1.1.42</ecNumber>
    </recommendedName>
</protein>
<evidence type="ECO:0000256" key="2">
    <source>
        <dbReference type="ARBA" id="ARBA00007769"/>
    </source>
</evidence>
<evidence type="ECO:0000259" key="22">
    <source>
        <dbReference type="SMART" id="SM01329"/>
    </source>
</evidence>
<feature type="modified residue" description="N6-acetyllysine" evidence="20">
    <location>
        <position position="143"/>
    </location>
</feature>
<evidence type="ECO:0000256" key="4">
    <source>
        <dbReference type="ARBA" id="ARBA00013013"/>
    </source>
</evidence>
<dbReference type="Gene3D" id="3.40.718.10">
    <property type="entry name" value="Isopropylmalate Dehydrogenase"/>
    <property type="match status" value="1"/>
</dbReference>
<dbReference type="PANTHER" id="PTHR43504">
    <property type="entry name" value="ISOCITRATE DEHYDROGENASE [NADP]"/>
    <property type="match status" value="1"/>
</dbReference>
<evidence type="ECO:0000256" key="8">
    <source>
        <dbReference type="ARBA" id="ARBA00022553"/>
    </source>
</evidence>
<comment type="cofactor">
    <cofactor evidence="18">
        <name>Mg(2+)</name>
        <dbReference type="ChEBI" id="CHEBI:18420"/>
    </cofactor>
    <cofactor evidence="18">
        <name>Mn(2+)</name>
        <dbReference type="ChEBI" id="CHEBI:29035"/>
    </cofactor>
    <text evidence="18">Binds 1 Mg(2+) or Mn(2+) ion per subunit.</text>
</comment>
<dbReference type="GO" id="GO:0000287">
    <property type="term" value="F:magnesium ion binding"/>
    <property type="evidence" value="ECO:0007669"/>
    <property type="project" value="InterPro"/>
</dbReference>
<feature type="binding site" evidence="16">
    <location>
        <position position="154"/>
    </location>
    <ligand>
        <name>D-threo-isocitrate</name>
        <dbReference type="ChEBI" id="CHEBI:15562"/>
    </ligand>
</feature>
<dbReference type="GO" id="GO:0006099">
    <property type="term" value="P:tricarboxylic acid cycle"/>
    <property type="evidence" value="ECO:0007669"/>
    <property type="project" value="UniProtKB-UniRule"/>
</dbReference>
<dbReference type="FunFam" id="3.40.718.10:FF:000005">
    <property type="entry name" value="Isocitrate dehydrogenase [NADP]"/>
    <property type="match status" value="1"/>
</dbReference>
<reference evidence="23 24" key="1">
    <citation type="submission" date="2017-08" db="EMBL/GenBank/DDBJ databases">
        <title>Draft genome sequence of pheromone producing symbiont Morganella morganii, of the female New Zealand grass grub Costelytra giveni.</title>
        <authorList>
            <person name="Laugraud A."/>
            <person name="Young S.D."/>
            <person name="Hurst M.H."/>
        </authorList>
    </citation>
    <scope>NUCLEOTIDE SEQUENCE [LARGE SCALE GENOMIC DNA]</scope>
    <source>
        <strain evidence="23 24">MMsCG</strain>
    </source>
</reference>
<keyword evidence="9 21" id="KW-0479">Metal-binding</keyword>
<feature type="binding site" evidence="18">
    <location>
        <position position="308"/>
    </location>
    <ligand>
        <name>Mg(2+)</name>
        <dbReference type="ChEBI" id="CHEBI:18420"/>
    </ligand>
</feature>
<evidence type="ECO:0000256" key="20">
    <source>
        <dbReference type="PIRSR" id="PIRSR604439-5"/>
    </source>
</evidence>
<comment type="caution">
    <text evidence="23">The sequence shown here is derived from an EMBL/GenBank/DDBJ whole genome shotgun (WGS) entry which is preliminary data.</text>
</comment>
<dbReference type="GO" id="GO:0006097">
    <property type="term" value="P:glyoxylate cycle"/>
    <property type="evidence" value="ECO:0007669"/>
    <property type="project" value="UniProtKB-KW"/>
</dbReference>
<evidence type="ECO:0000256" key="13">
    <source>
        <dbReference type="ARBA" id="ARBA00023211"/>
    </source>
</evidence>
<evidence type="ECO:0000256" key="14">
    <source>
        <dbReference type="ARBA" id="ARBA00023554"/>
    </source>
</evidence>
<accession>A0A433ZT60</accession>
<feature type="domain" description="Isopropylmalate dehydrogenase-like" evidence="22">
    <location>
        <begin position="29"/>
        <end position="413"/>
    </location>
</feature>
<comment type="function">
    <text evidence="15">Catalyzes the oxidative decarboxylation of isocitrate to 2-oxoglutarate and carbon dioxide with the concomitant reduction of NADP(+).</text>
</comment>
<feature type="binding site" evidence="17">
    <location>
        <begin position="340"/>
        <end position="346"/>
    </location>
    <ligand>
        <name>NADP(+)</name>
        <dbReference type="ChEBI" id="CHEBI:58349"/>
    </ligand>
</feature>
<keyword evidence="11 17" id="KW-0521">NADP</keyword>
<evidence type="ECO:0000256" key="3">
    <source>
        <dbReference type="ARBA" id="ARBA00011738"/>
    </source>
</evidence>
<evidence type="ECO:0000256" key="11">
    <source>
        <dbReference type="ARBA" id="ARBA00022857"/>
    </source>
</evidence>
<evidence type="ECO:0000256" key="19">
    <source>
        <dbReference type="PIRSR" id="PIRSR604439-4"/>
    </source>
</evidence>
<dbReference type="SMART" id="SM01329">
    <property type="entry name" value="Iso_dh"/>
    <property type="match status" value="1"/>
</dbReference>
<keyword evidence="12 23" id="KW-0560">Oxidoreductase</keyword>
<dbReference type="InterPro" id="IPR024084">
    <property type="entry name" value="IsoPropMal-DH-like_dom"/>
</dbReference>
<dbReference type="SUPFAM" id="SSF53659">
    <property type="entry name" value="Isocitrate/Isopropylmalate dehydrogenase-like"/>
    <property type="match status" value="1"/>
</dbReference>
<dbReference type="OrthoDB" id="9806254at2"/>
<feature type="binding site" evidence="16">
    <location>
        <position position="116"/>
    </location>
    <ligand>
        <name>D-threo-isocitrate</name>
        <dbReference type="ChEBI" id="CHEBI:15562"/>
    </ligand>
</feature>
<feature type="site" description="Critical for catalysis" evidence="19">
    <location>
        <position position="161"/>
    </location>
</feature>
<evidence type="ECO:0000256" key="10">
    <source>
        <dbReference type="ARBA" id="ARBA00022842"/>
    </source>
</evidence>
<evidence type="ECO:0000256" key="5">
    <source>
        <dbReference type="ARBA" id="ARBA00019562"/>
    </source>
</evidence>
<keyword evidence="8" id="KW-0597">Phosphoprotein</keyword>
<feature type="binding site" evidence="17">
    <location>
        <position position="353"/>
    </location>
    <ligand>
        <name>NADP(+)</name>
        <dbReference type="ChEBI" id="CHEBI:58349"/>
    </ligand>
</feature>
<dbReference type="Proteomes" id="UP000286908">
    <property type="component" value="Unassembled WGS sequence"/>
</dbReference>
<evidence type="ECO:0000256" key="1">
    <source>
        <dbReference type="ARBA" id="ARBA00001936"/>
    </source>
</evidence>
<evidence type="ECO:0000256" key="12">
    <source>
        <dbReference type="ARBA" id="ARBA00023002"/>
    </source>
</evidence>
<dbReference type="NCBIfam" id="TIGR00183">
    <property type="entry name" value="prok_nadp_idh"/>
    <property type="match status" value="1"/>
</dbReference>
<feature type="binding site" evidence="17">
    <location>
        <position position="396"/>
    </location>
    <ligand>
        <name>NADP(+)</name>
        <dbReference type="ChEBI" id="CHEBI:58349"/>
    </ligand>
</feature>
<evidence type="ECO:0000256" key="18">
    <source>
        <dbReference type="PIRSR" id="PIRSR604439-3"/>
    </source>
</evidence>
<keyword evidence="7 21" id="KW-0816">Tricarboxylic acid cycle</keyword>
<feature type="modified residue" description="N6-succinyllysine" evidence="20">
    <location>
        <position position="243"/>
    </location>
</feature>
<feature type="modified residue" description="N6-succinyllysine" evidence="20">
    <location>
        <position position="101"/>
    </location>
</feature>
<keyword evidence="13 18" id="KW-0464">Manganese</keyword>
<dbReference type="EC" id="1.1.1.42" evidence="4 21"/>
<feature type="binding site" evidence="17">
    <location>
        <position position="105"/>
    </location>
    <ligand>
        <name>NADP(+)</name>
        <dbReference type="ChEBI" id="CHEBI:58349"/>
    </ligand>
</feature>
<dbReference type="GO" id="GO:0051287">
    <property type="term" value="F:NAD binding"/>
    <property type="evidence" value="ECO:0007669"/>
    <property type="project" value="InterPro"/>
</dbReference>
<dbReference type="GO" id="GO:0004450">
    <property type="term" value="F:isocitrate dehydrogenase (NADP+) activity"/>
    <property type="evidence" value="ECO:0007669"/>
    <property type="project" value="UniProtKB-UniRule"/>
</dbReference>
<feature type="binding site" evidence="16">
    <location>
        <position position="130"/>
    </location>
    <ligand>
        <name>D-threo-isocitrate</name>
        <dbReference type="ChEBI" id="CHEBI:15562"/>
    </ligand>
</feature>
<evidence type="ECO:0000313" key="24">
    <source>
        <dbReference type="Proteomes" id="UP000286908"/>
    </source>
</evidence>
<evidence type="ECO:0000256" key="7">
    <source>
        <dbReference type="ARBA" id="ARBA00022532"/>
    </source>
</evidence>
<keyword evidence="6 21" id="KW-0329">Glyoxylate bypass</keyword>
<evidence type="ECO:0000256" key="9">
    <source>
        <dbReference type="ARBA" id="ARBA00022723"/>
    </source>
</evidence>
<dbReference type="EMBL" id="NRQY01000001">
    <property type="protein sequence ID" value="RUT65317.1"/>
    <property type="molecule type" value="Genomic_DNA"/>
</dbReference>
<feature type="binding site" evidence="16">
    <location>
        <position position="114"/>
    </location>
    <ligand>
        <name>D-threo-isocitrate</name>
        <dbReference type="ChEBI" id="CHEBI:15562"/>
    </ligand>
</feature>
<dbReference type="AlphaFoldDB" id="A0A433ZT60"/>
<keyword evidence="10 18" id="KW-0460">Magnesium</keyword>
<dbReference type="NCBIfam" id="NF005425">
    <property type="entry name" value="PRK07006.1"/>
    <property type="match status" value="1"/>
</dbReference>
<comment type="catalytic activity">
    <reaction evidence="14">
        <text>D-threo-isocitrate + NADP(+) = 2-oxoglutarate + CO2 + NADPH</text>
        <dbReference type="Rhea" id="RHEA:19629"/>
        <dbReference type="ChEBI" id="CHEBI:15562"/>
        <dbReference type="ChEBI" id="CHEBI:16526"/>
        <dbReference type="ChEBI" id="CHEBI:16810"/>
        <dbReference type="ChEBI" id="CHEBI:57783"/>
        <dbReference type="ChEBI" id="CHEBI:58349"/>
        <dbReference type="EC" id="1.1.1.42"/>
    </reaction>
</comment>
<organism evidence="23 24">
    <name type="scientific">Morganella morganii</name>
    <name type="common">Proteus morganii</name>
    <dbReference type="NCBI Taxonomy" id="582"/>
    <lineage>
        <taxon>Bacteria</taxon>
        <taxon>Pseudomonadati</taxon>
        <taxon>Pseudomonadota</taxon>
        <taxon>Gammaproteobacteria</taxon>
        <taxon>Enterobacterales</taxon>
        <taxon>Morganellaceae</taxon>
        <taxon>Morganella</taxon>
    </lineage>
</organism>
<gene>
    <name evidence="23" type="ORF">CKG00_02060</name>
</gene>
<sequence length="417" mass="45474">MESKVVVPAKGAKITIDAKGTLIVPDNPVIPFIEGDGIGADVTPVMIKVVDAAVKKAYGGKREISWMEIYTGEKSTKLYGSDVWLPDETLDFIRDYRVAIKGPLTTPVGGGIRSLNVALRQILDLYVCLRPVRYYAGTPSPVKQPELTDMVIFRENAEDIYAGIEWKAGSAEADKVIKFLQDEMGVTKIRFPQDCGIGIKPCSEEGTKRLVRAAINYAIDNDRDSVTLVHKGNIMKFTEGAFKDWGYELAREEFGGELLDGGPWLSLKNPKTGKQIIIKDVIADAFLQQILLRPAEYDVIACMNLNGDYISDALAAQVGGIGIAPGANIGDECALFEATHGTAPKYAGQDKVNPGSEILSAEMMLRHMGWFEAADLIVKGMEGAIAAKTVTYDFERLMDGAKLLKCSEFGDAIIKHM</sequence>
<dbReference type="InterPro" id="IPR004439">
    <property type="entry name" value="Isocitrate_DH_NADP_dimer_prok"/>
</dbReference>
<dbReference type="PROSITE" id="PS00470">
    <property type="entry name" value="IDH_IMDH"/>
    <property type="match status" value="1"/>
</dbReference>
<evidence type="ECO:0000256" key="16">
    <source>
        <dbReference type="PIRSR" id="PIRSR604439-1"/>
    </source>
</evidence>
<dbReference type="InterPro" id="IPR019818">
    <property type="entry name" value="IsoCit/isopropylmalate_DH_CS"/>
</dbReference>
<feature type="modified residue" description="Phosphoserine" evidence="20">
    <location>
        <position position="114"/>
    </location>
</feature>
<evidence type="ECO:0000256" key="15">
    <source>
        <dbReference type="ARBA" id="ARBA00046127"/>
    </source>
</evidence>
<dbReference type="PANTHER" id="PTHR43504:SF1">
    <property type="entry name" value="ISOCITRATE DEHYDROGENASE [NADP]"/>
    <property type="match status" value="1"/>
</dbReference>
<comment type="subunit">
    <text evidence="3">Homodimer.</text>
</comment>
<proteinExistence type="inferred from homology"/>
<name>A0A433ZT60_MORMO</name>
<evidence type="ECO:0000256" key="21">
    <source>
        <dbReference type="RuleBase" id="RU004446"/>
    </source>
</evidence>